<feature type="compositionally biased region" description="Basic residues" evidence="1">
    <location>
        <begin position="26"/>
        <end position="40"/>
    </location>
</feature>
<dbReference type="EMBL" id="ODYU01005957">
    <property type="protein sequence ID" value="SOQ47383.1"/>
    <property type="molecule type" value="Genomic_DNA"/>
</dbReference>
<gene>
    <name evidence="2" type="ORF">SFRICE_040387</name>
</gene>
<proteinExistence type="predicted"/>
<evidence type="ECO:0000313" key="2">
    <source>
        <dbReference type="EMBL" id="SOQ47383.1"/>
    </source>
</evidence>
<organism evidence="2">
    <name type="scientific">Spodoptera frugiperda</name>
    <name type="common">Fall armyworm</name>
    <dbReference type="NCBI Taxonomy" id="7108"/>
    <lineage>
        <taxon>Eukaryota</taxon>
        <taxon>Metazoa</taxon>
        <taxon>Ecdysozoa</taxon>
        <taxon>Arthropoda</taxon>
        <taxon>Hexapoda</taxon>
        <taxon>Insecta</taxon>
        <taxon>Pterygota</taxon>
        <taxon>Neoptera</taxon>
        <taxon>Endopterygota</taxon>
        <taxon>Lepidoptera</taxon>
        <taxon>Glossata</taxon>
        <taxon>Ditrysia</taxon>
        <taxon>Noctuoidea</taxon>
        <taxon>Noctuidae</taxon>
        <taxon>Amphipyrinae</taxon>
        <taxon>Spodoptera</taxon>
    </lineage>
</organism>
<protein>
    <submittedName>
        <fullName evidence="2">SFRICE_040387</fullName>
    </submittedName>
</protein>
<accession>A0A2H1W2Y1</accession>
<name>A0A2H1W2Y1_SPOFR</name>
<feature type="region of interest" description="Disordered" evidence="1">
    <location>
        <begin position="26"/>
        <end position="63"/>
    </location>
</feature>
<feature type="compositionally biased region" description="Basic residues" evidence="1">
    <location>
        <begin position="54"/>
        <end position="63"/>
    </location>
</feature>
<evidence type="ECO:0000256" key="1">
    <source>
        <dbReference type="SAM" id="MobiDB-lite"/>
    </source>
</evidence>
<dbReference type="AlphaFoldDB" id="A0A2H1W2Y1"/>
<reference evidence="2" key="1">
    <citation type="submission" date="2016-07" db="EMBL/GenBank/DDBJ databases">
        <authorList>
            <person name="Bretaudeau A."/>
        </authorList>
    </citation>
    <scope>NUCLEOTIDE SEQUENCE</scope>
    <source>
        <strain evidence="2">Rice</strain>
        <tissue evidence="2">Whole body</tissue>
    </source>
</reference>
<sequence>MELETPEALQVFSILAPLALLRPACRQHHQQPQPHHRTHRYQTPLHCTDNEHDHRHHHRHITL</sequence>